<dbReference type="InterPro" id="IPR036511">
    <property type="entry name" value="TGT-like_sf"/>
</dbReference>
<dbReference type="PANTHER" id="PTHR46499:SF1">
    <property type="entry name" value="QUEUINE TRNA-RIBOSYLTRANSFERASE"/>
    <property type="match status" value="1"/>
</dbReference>
<dbReference type="InterPro" id="IPR050076">
    <property type="entry name" value="ArchSynthase1/Queuine_TRR"/>
</dbReference>
<evidence type="ECO:0000259" key="4">
    <source>
        <dbReference type="Pfam" id="PF01702"/>
    </source>
</evidence>
<evidence type="ECO:0000313" key="5">
    <source>
        <dbReference type="EMBL" id="VAX32634.1"/>
    </source>
</evidence>
<feature type="domain" description="tRNA-guanine(15) transglycosylase-like" evidence="4">
    <location>
        <begin position="23"/>
        <end position="374"/>
    </location>
</feature>
<dbReference type="HAMAP" id="MF_00168">
    <property type="entry name" value="Q_tRNA_Tgt"/>
    <property type="match status" value="1"/>
</dbReference>
<evidence type="ECO:0000256" key="3">
    <source>
        <dbReference type="ARBA" id="ARBA00022694"/>
    </source>
</evidence>
<evidence type="ECO:0000256" key="1">
    <source>
        <dbReference type="ARBA" id="ARBA00022676"/>
    </source>
</evidence>
<dbReference type="InterPro" id="IPR004803">
    <property type="entry name" value="TGT"/>
</dbReference>
<dbReference type="GO" id="GO:0008479">
    <property type="term" value="F:tRNA-guanosine(34) queuine transglycosylase activity"/>
    <property type="evidence" value="ECO:0007669"/>
    <property type="project" value="InterPro"/>
</dbReference>
<dbReference type="GO" id="GO:0008616">
    <property type="term" value="P:tRNA queuosine(34) biosynthetic process"/>
    <property type="evidence" value="ECO:0007669"/>
    <property type="project" value="TreeGrafter"/>
</dbReference>
<sequence>MKLKQEITSPHFQVLSQLKNSPVRRGRLRTPHGCIETPAFMTVGTAGTVKAMDPVDLKNLGAEIILCNAYHMFLRPGHEFVKKRGGLHSFIGWDRPILTDSGGYQIFSLKGFCKITEEGVAFQSHIDGARHFISPEKAIEIEAALGADIIMAFDECLEYPAERKRAQASLERTLRWAARSKSAHHRKDQMLYGIIQGGAYSDLRKQGVDGLLELGFDGFAVGGLSVGEPQEEMLKVLEEVVPLIPKDKPRYLMGVGTPSDLVEAVSRGIDMFDCVMPTRHARTGILYTAQGEVHIKHARYKGDDLPLDPSCICYTCSNFSRAYLRHLFVAKELLAMRLNTLHNLYYYLSLMSRLRKAIAENTLDAFRHDFYHNRSLGI</sequence>
<dbReference type="Gene3D" id="3.20.20.105">
    <property type="entry name" value="Queuine tRNA-ribosyltransferase-like"/>
    <property type="match status" value="1"/>
</dbReference>
<dbReference type="InterPro" id="IPR002616">
    <property type="entry name" value="tRNA_ribo_trans-like"/>
</dbReference>
<dbReference type="EC" id="2.4.2.29" evidence="5"/>
<gene>
    <name evidence="5" type="ORF">MNBD_NITROSPIRAE01-1894</name>
</gene>
<keyword evidence="3" id="KW-0819">tRNA processing</keyword>
<proteinExistence type="inferred from homology"/>
<evidence type="ECO:0000256" key="2">
    <source>
        <dbReference type="ARBA" id="ARBA00022679"/>
    </source>
</evidence>
<keyword evidence="1 5" id="KW-0328">Glycosyltransferase</keyword>
<dbReference type="NCBIfam" id="TIGR00449">
    <property type="entry name" value="tgt_general"/>
    <property type="match status" value="1"/>
</dbReference>
<accession>A0A3B1D917</accession>
<name>A0A3B1D917_9ZZZZ</name>
<reference evidence="5" key="1">
    <citation type="submission" date="2018-06" db="EMBL/GenBank/DDBJ databases">
        <authorList>
            <person name="Zhirakovskaya E."/>
        </authorList>
    </citation>
    <scope>NUCLEOTIDE SEQUENCE</scope>
</reference>
<protein>
    <submittedName>
        <fullName evidence="5">Queuine tRNA-ribosyltransferase</fullName>
        <ecNumber evidence="5">2.4.2.29</ecNumber>
    </submittedName>
</protein>
<dbReference type="NCBIfam" id="TIGR00430">
    <property type="entry name" value="Q_tRNA_tgt"/>
    <property type="match status" value="1"/>
</dbReference>
<dbReference type="EMBL" id="UOGF01000093">
    <property type="protein sequence ID" value="VAX32634.1"/>
    <property type="molecule type" value="Genomic_DNA"/>
</dbReference>
<dbReference type="AlphaFoldDB" id="A0A3B1D917"/>
<dbReference type="PANTHER" id="PTHR46499">
    <property type="entry name" value="QUEUINE TRNA-RIBOSYLTRANSFERASE"/>
    <property type="match status" value="1"/>
</dbReference>
<organism evidence="5">
    <name type="scientific">hydrothermal vent metagenome</name>
    <dbReference type="NCBI Taxonomy" id="652676"/>
    <lineage>
        <taxon>unclassified sequences</taxon>
        <taxon>metagenomes</taxon>
        <taxon>ecological metagenomes</taxon>
    </lineage>
</organism>
<dbReference type="FunFam" id="3.20.20.105:FF:000001">
    <property type="entry name" value="Queuine tRNA-ribosyltransferase"/>
    <property type="match status" value="1"/>
</dbReference>
<keyword evidence="2 5" id="KW-0808">Transferase</keyword>
<dbReference type="GO" id="GO:0005829">
    <property type="term" value="C:cytosol"/>
    <property type="evidence" value="ECO:0007669"/>
    <property type="project" value="TreeGrafter"/>
</dbReference>
<dbReference type="SUPFAM" id="SSF51713">
    <property type="entry name" value="tRNA-guanine transglycosylase"/>
    <property type="match status" value="1"/>
</dbReference>
<dbReference type="Pfam" id="PF01702">
    <property type="entry name" value="TGT"/>
    <property type="match status" value="1"/>
</dbReference>